<comment type="caution">
    <text evidence="1">The sequence shown here is derived from an EMBL/GenBank/DDBJ whole genome shotgun (WGS) entry which is preliminary data.</text>
</comment>
<proteinExistence type="predicted"/>
<dbReference type="OrthoDB" id="3539038at2"/>
<name>A0A171CBP6_9ACTN</name>
<dbReference type="RefSeq" id="WP_157237461.1">
    <property type="nucleotide sequence ID" value="NZ_BDCX01000004.1"/>
</dbReference>
<organism evidence="1 2">
    <name type="scientific">Planomonospora sphaerica</name>
    <dbReference type="NCBI Taxonomy" id="161355"/>
    <lineage>
        <taxon>Bacteria</taxon>
        <taxon>Bacillati</taxon>
        <taxon>Actinomycetota</taxon>
        <taxon>Actinomycetes</taxon>
        <taxon>Streptosporangiales</taxon>
        <taxon>Streptosporangiaceae</taxon>
        <taxon>Planomonospora</taxon>
    </lineage>
</organism>
<evidence type="ECO:0000313" key="2">
    <source>
        <dbReference type="Proteomes" id="UP000077701"/>
    </source>
</evidence>
<sequence>MAGTEALLQSLSRREPVPVADDVVRLLSALIEDVNHDLAAGQRLSSVSITPSA</sequence>
<dbReference type="EMBL" id="BDCX01000004">
    <property type="protein sequence ID" value="GAT66462.1"/>
    <property type="molecule type" value="Genomic_DNA"/>
</dbReference>
<reference evidence="2" key="2">
    <citation type="submission" date="2016-04" db="EMBL/GenBank/DDBJ databases">
        <title>Planomonospora sphaerica JCM9374 whole genome shotgun sequence.</title>
        <authorList>
            <person name="Suzuki T."/>
            <person name="Dohra H."/>
            <person name="Kodani S."/>
        </authorList>
    </citation>
    <scope>NUCLEOTIDE SEQUENCE [LARGE SCALE GENOMIC DNA]</scope>
    <source>
        <strain evidence="2">JCM 9374</strain>
    </source>
</reference>
<dbReference type="AlphaFoldDB" id="A0A171CBP6"/>
<reference evidence="1 2" key="1">
    <citation type="journal article" date="2016" name="Genome Announc.">
        <title>Draft Genome Sequence of Planomonospora sphaerica JCM9374, a Rare Actinomycete.</title>
        <authorList>
            <person name="Dohra H."/>
            <person name="Suzuki T."/>
            <person name="Inoue Y."/>
            <person name="Kodani S."/>
        </authorList>
    </citation>
    <scope>NUCLEOTIDE SEQUENCE [LARGE SCALE GENOMIC DNA]</scope>
    <source>
        <strain evidence="1 2">JCM 9374</strain>
    </source>
</reference>
<accession>A0A171CBP6</accession>
<keyword evidence="2" id="KW-1185">Reference proteome</keyword>
<dbReference type="Proteomes" id="UP000077701">
    <property type="component" value="Unassembled WGS sequence"/>
</dbReference>
<evidence type="ECO:0000313" key="1">
    <source>
        <dbReference type="EMBL" id="GAT66462.1"/>
    </source>
</evidence>
<gene>
    <name evidence="1" type="ORF">PS9374_02112</name>
</gene>
<protein>
    <submittedName>
        <fullName evidence="1">Uncharacterized protein</fullName>
    </submittedName>
</protein>